<evidence type="ECO:0000313" key="1">
    <source>
        <dbReference type="EMBL" id="KKB49224.1"/>
    </source>
</evidence>
<sequence length="382" mass="43654">MQKKVVIINKYGALHPSATGRPVRKLADYLWENGVDVIVLSIHASYKGQVSQQEEKLPYQTIELPDFYSGTNKWFRLLGNLVDGFRLIAYSLLLPQHQLKVVLTDPSLINIWAILFRPFSRSKLVFWTMDLYPEAFTSAGLISCNNLIYRMIFSFVYRHVPDFLITLGEQQYRYLCRQYKRPFIPHIVLPCGVCQKEEAPEPSWRQANRNKIIFCYAGNIGEAHNDAFLLELIRQLDPEKHLILLRLYGAKAKLVLKEANAFESVILLDYISSAEMRYVDICVASLLSMWNHVCVPSKVVSAICCGLPVLYNADEKSEGACMFPDAIWLLPNSENQLESVSAFLSTLSVDDISEKKEAAGKYAQKLISERYSSYSTFLRIIK</sequence>
<protein>
    <recommendedName>
        <fullName evidence="3">Glycosyltransferase subfamily 4-like N-terminal domain-containing protein</fullName>
    </recommendedName>
</protein>
<dbReference type="RefSeq" id="WP_028729210.1">
    <property type="nucleotide sequence ID" value="NZ_KE386763.1"/>
</dbReference>
<name>A0A0F5IUK1_9BACT</name>
<evidence type="ECO:0008006" key="3">
    <source>
        <dbReference type="Google" id="ProtNLM"/>
    </source>
</evidence>
<gene>
    <name evidence="1" type="ORF">HMPREF1536_04288</name>
</gene>
<accession>A0A0F5IUK1</accession>
<comment type="caution">
    <text evidence="1">The sequence shown here is derived from an EMBL/GenBank/DDBJ whole genome shotgun (WGS) entry which is preliminary data.</text>
</comment>
<dbReference type="AlphaFoldDB" id="A0A0F5IUK1"/>
<dbReference type="HOGENOM" id="CLU_707584_0_0_10"/>
<proteinExistence type="predicted"/>
<dbReference type="SUPFAM" id="SSF53756">
    <property type="entry name" value="UDP-Glycosyltransferase/glycogen phosphorylase"/>
    <property type="match status" value="1"/>
</dbReference>
<dbReference type="STRING" id="1203610.HMPREF1536_04288"/>
<organism evidence="1 2">
    <name type="scientific">Parabacteroides gordonii MS-1 = DSM 23371</name>
    <dbReference type="NCBI Taxonomy" id="1203610"/>
    <lineage>
        <taxon>Bacteria</taxon>
        <taxon>Pseudomonadati</taxon>
        <taxon>Bacteroidota</taxon>
        <taxon>Bacteroidia</taxon>
        <taxon>Bacteroidales</taxon>
        <taxon>Tannerellaceae</taxon>
        <taxon>Parabacteroides</taxon>
    </lineage>
</organism>
<evidence type="ECO:0000313" key="2">
    <source>
        <dbReference type="Proteomes" id="UP000033035"/>
    </source>
</evidence>
<reference evidence="1 2" key="1">
    <citation type="submission" date="2013-04" db="EMBL/GenBank/DDBJ databases">
        <title>The Genome Sequence of Parabacteroides gordonii DSM 23371.</title>
        <authorList>
            <consortium name="The Broad Institute Genomics Platform"/>
            <person name="Earl A."/>
            <person name="Ward D."/>
            <person name="Feldgarden M."/>
            <person name="Gevers D."/>
            <person name="Martens E."/>
            <person name="Sakamoto M."/>
            <person name="Benno Y."/>
            <person name="Suzuki N."/>
            <person name="Matsunaga N."/>
            <person name="Koshihara K."/>
            <person name="Seki M."/>
            <person name="Komiya H."/>
            <person name="Walker B."/>
            <person name="Young S."/>
            <person name="Zeng Q."/>
            <person name="Gargeya S."/>
            <person name="Fitzgerald M."/>
            <person name="Haas B."/>
            <person name="Abouelleil A."/>
            <person name="Allen A.W."/>
            <person name="Alvarado L."/>
            <person name="Arachchi H.M."/>
            <person name="Berlin A.M."/>
            <person name="Chapman S.B."/>
            <person name="Gainer-Dewar J."/>
            <person name="Goldberg J."/>
            <person name="Griggs A."/>
            <person name="Gujja S."/>
            <person name="Hansen M."/>
            <person name="Howarth C."/>
            <person name="Imamovic A."/>
            <person name="Ireland A."/>
            <person name="Larimer J."/>
            <person name="McCowan C."/>
            <person name="Murphy C."/>
            <person name="Pearson M."/>
            <person name="Poon T.W."/>
            <person name="Priest M."/>
            <person name="Roberts A."/>
            <person name="Saif S."/>
            <person name="Shea T."/>
            <person name="Sisk P."/>
            <person name="Sykes S."/>
            <person name="Wortman J."/>
            <person name="Nusbaum C."/>
            <person name="Birren B."/>
        </authorList>
    </citation>
    <scope>NUCLEOTIDE SEQUENCE [LARGE SCALE GENOMIC DNA]</scope>
    <source>
        <strain evidence="1 2">MS-1</strain>
    </source>
</reference>
<dbReference type="PATRIC" id="fig|1203610.3.peg.4366"/>
<dbReference type="Proteomes" id="UP000033035">
    <property type="component" value="Unassembled WGS sequence"/>
</dbReference>
<dbReference type="EMBL" id="AQHW01000025">
    <property type="protein sequence ID" value="KKB49224.1"/>
    <property type="molecule type" value="Genomic_DNA"/>
</dbReference>
<keyword evidence="2" id="KW-1185">Reference proteome</keyword>